<dbReference type="InterPro" id="IPR055471">
    <property type="entry name" value="DUF7043"/>
</dbReference>
<comment type="caution">
    <text evidence="3">The sequence shown here is derived from an EMBL/GenBank/DDBJ whole genome shotgun (WGS) entry which is preliminary data.</text>
</comment>
<dbReference type="GO" id="GO:0042060">
    <property type="term" value="P:wound healing"/>
    <property type="evidence" value="ECO:0007669"/>
    <property type="project" value="TreeGrafter"/>
</dbReference>
<organism evidence="3 4">
    <name type="scientific">Homarus americanus</name>
    <name type="common">American lobster</name>
    <dbReference type="NCBI Taxonomy" id="6706"/>
    <lineage>
        <taxon>Eukaryota</taxon>
        <taxon>Metazoa</taxon>
        <taxon>Ecdysozoa</taxon>
        <taxon>Arthropoda</taxon>
        <taxon>Crustacea</taxon>
        <taxon>Multicrustacea</taxon>
        <taxon>Malacostraca</taxon>
        <taxon>Eumalacostraca</taxon>
        <taxon>Eucarida</taxon>
        <taxon>Decapoda</taxon>
        <taxon>Pleocyemata</taxon>
        <taxon>Astacidea</taxon>
        <taxon>Nephropoidea</taxon>
        <taxon>Nephropidae</taxon>
        <taxon>Homarus</taxon>
    </lineage>
</organism>
<evidence type="ECO:0000313" key="4">
    <source>
        <dbReference type="Proteomes" id="UP000747542"/>
    </source>
</evidence>
<dbReference type="InterPro" id="IPR055470">
    <property type="entry name" value="DUF7042"/>
</dbReference>
<keyword evidence="4" id="KW-1185">Reference proteome</keyword>
<proteinExistence type="predicted"/>
<dbReference type="PANTHER" id="PTHR22255:SF1">
    <property type="entry name" value="LD32918P"/>
    <property type="match status" value="1"/>
</dbReference>
<accession>A0A8J5NB66</accession>
<evidence type="ECO:0000259" key="1">
    <source>
        <dbReference type="Pfam" id="PF23069"/>
    </source>
</evidence>
<gene>
    <name evidence="3" type="ORF">Hamer_G009111</name>
</gene>
<name>A0A8J5NB66_HOMAM</name>
<dbReference type="Pfam" id="PF23070">
    <property type="entry name" value="DUF7043"/>
    <property type="match status" value="1"/>
</dbReference>
<dbReference type="PANTHER" id="PTHR22255">
    <property type="entry name" value="LP06548P"/>
    <property type="match status" value="1"/>
</dbReference>
<reference evidence="3" key="1">
    <citation type="journal article" date="2021" name="Sci. Adv.">
        <title>The American lobster genome reveals insights on longevity, neural, and immune adaptations.</title>
        <authorList>
            <person name="Polinski J.M."/>
            <person name="Zimin A.V."/>
            <person name="Clark K.F."/>
            <person name="Kohn A.B."/>
            <person name="Sadowski N."/>
            <person name="Timp W."/>
            <person name="Ptitsyn A."/>
            <person name="Khanna P."/>
            <person name="Romanova D.Y."/>
            <person name="Williams P."/>
            <person name="Greenwood S.J."/>
            <person name="Moroz L.L."/>
            <person name="Walt D.R."/>
            <person name="Bodnar A.G."/>
        </authorList>
    </citation>
    <scope>NUCLEOTIDE SEQUENCE</scope>
    <source>
        <strain evidence="3">GMGI-L3</strain>
    </source>
</reference>
<sequence length="374" mass="42300">MFSSQYRKCQGIGHSFDATVVFSCLGDWYVGGNHYFTVVNTRESRKEEKYRCFVRNREDDLYMGHSITPECSVLKTPENSPVRFRLSYGDNLAGGSAKTSSYVCLQHRGNRFLMAKLSVEGCQTEHACWELLSRHHNIASGKSLTWPLSSRSFQVCDYSNFRSGREWKYDTLIADTPDPISCPLGGRFSFGQSGPSPLTPRIVGGITSSPLDTYPCHTRVSDMSVCDENRKWIIIDTDLCLSLNKDGHPVDFNSVTDYRLQCIGYWQRTSCPTSSPTTRLILCQGSGAGQWEGRGLRQNFLSSTYEESAAVALNLTLSERLYDQCPMFYDNGKDPWQPRDEMFTIFRFSSHAPSLYVTADVTILLPLVMLISWK</sequence>
<feature type="domain" description="DUF7042" evidence="1">
    <location>
        <begin position="2"/>
        <end position="86"/>
    </location>
</feature>
<evidence type="ECO:0000259" key="2">
    <source>
        <dbReference type="Pfam" id="PF23070"/>
    </source>
</evidence>
<dbReference type="Proteomes" id="UP000747542">
    <property type="component" value="Unassembled WGS sequence"/>
</dbReference>
<feature type="domain" description="DUF7043" evidence="2">
    <location>
        <begin position="87"/>
        <end position="168"/>
    </location>
</feature>
<protein>
    <submittedName>
        <fullName evidence="3">Uncharacterized protein</fullName>
    </submittedName>
</protein>
<dbReference type="AlphaFoldDB" id="A0A8J5NB66"/>
<dbReference type="EMBL" id="JAHLQT010003582">
    <property type="protein sequence ID" value="KAG7176319.1"/>
    <property type="molecule type" value="Genomic_DNA"/>
</dbReference>
<evidence type="ECO:0000313" key="3">
    <source>
        <dbReference type="EMBL" id="KAG7176319.1"/>
    </source>
</evidence>
<dbReference type="Pfam" id="PF23069">
    <property type="entry name" value="DUF7042"/>
    <property type="match status" value="1"/>
</dbReference>